<dbReference type="OrthoDB" id="214394at2157"/>
<evidence type="ECO:0000313" key="1">
    <source>
        <dbReference type="EMBL" id="GAD53449.1"/>
    </source>
</evidence>
<dbReference type="eggNOG" id="arCOG04816">
    <property type="taxonomic scope" value="Archaea"/>
</dbReference>
<dbReference type="Proteomes" id="UP000016986">
    <property type="component" value="Unassembled WGS sequence"/>
</dbReference>
<name>U3A714_9EURY</name>
<gene>
    <name evidence="1" type="ORF">MBEHAL_2209</name>
</gene>
<proteinExistence type="predicted"/>
<organism evidence="1 2">
    <name type="scientific">Halarchaeum acidiphilum MH1-52-1</name>
    <dbReference type="NCBI Taxonomy" id="1261545"/>
    <lineage>
        <taxon>Archaea</taxon>
        <taxon>Methanobacteriati</taxon>
        <taxon>Methanobacteriota</taxon>
        <taxon>Stenosarchaea group</taxon>
        <taxon>Halobacteria</taxon>
        <taxon>Halobacteriales</taxon>
        <taxon>Halobacteriaceae</taxon>
    </lineage>
</organism>
<accession>U3A714</accession>
<dbReference type="AlphaFoldDB" id="U3A714"/>
<evidence type="ECO:0000313" key="2">
    <source>
        <dbReference type="Proteomes" id="UP000016986"/>
    </source>
</evidence>
<keyword evidence="2" id="KW-1185">Reference proteome</keyword>
<sequence>MGAVDAEAVWAFNNRETALDILDQLADQDRIEQRVTGRDARSFTKIRAAVDDLDASGLTTLRSFNTLDEDYNA</sequence>
<protein>
    <submittedName>
        <fullName evidence="1">Uncharacterized protein</fullName>
    </submittedName>
</protein>
<reference evidence="1 2" key="1">
    <citation type="submission" date="2013-09" db="EMBL/GenBank/DDBJ databases">
        <title>Whole genome sequencing of Halarchaeum acidiphilum strain MH1-52-1.</title>
        <authorList>
            <person name="Shimane Y."/>
            <person name="Minegishi H."/>
            <person name="Nishi S."/>
            <person name="Echigo A."/>
            <person name="Shuto A."/>
            <person name="Konishi M."/>
            <person name="Ito T."/>
            <person name="Ohkuma M."/>
            <person name="Ohta Y."/>
            <person name="Nagano Y."/>
            <person name="Tsubouchi T."/>
            <person name="Mori K."/>
            <person name="Usui K."/>
            <person name="Kamekura M."/>
            <person name="Usami R."/>
            <person name="Takaki Y."/>
            <person name="Hatada Y."/>
        </authorList>
    </citation>
    <scope>NUCLEOTIDE SEQUENCE [LARGE SCALE GENOMIC DNA]</scope>
    <source>
        <strain evidence="1 2">JCM 16109</strain>
    </source>
</reference>
<dbReference type="EMBL" id="BATA01000067">
    <property type="protein sequence ID" value="GAD53449.1"/>
    <property type="molecule type" value="Genomic_DNA"/>
</dbReference>
<comment type="caution">
    <text evidence="1">The sequence shown here is derived from an EMBL/GenBank/DDBJ whole genome shotgun (WGS) entry which is preliminary data.</text>
</comment>